<feature type="domain" description="NADH-ubiquinone oxidoreductase 51kDa subunit iron-sulphur binding" evidence="6">
    <location>
        <begin position="428"/>
        <end position="473"/>
    </location>
</feature>
<name>A0A1Y2MK39_PSEAH</name>
<evidence type="ECO:0000256" key="3">
    <source>
        <dbReference type="ARBA" id="ARBA00022723"/>
    </source>
</evidence>
<dbReference type="GO" id="GO:0010181">
    <property type="term" value="F:FMN binding"/>
    <property type="evidence" value="ECO:0007669"/>
    <property type="project" value="InterPro"/>
</dbReference>
<dbReference type="GO" id="GO:0008137">
    <property type="term" value="F:NADH dehydrogenase (ubiquinone) activity"/>
    <property type="evidence" value="ECO:0007669"/>
    <property type="project" value="InterPro"/>
</dbReference>
<dbReference type="InterPro" id="IPR019575">
    <property type="entry name" value="Nuop51_4Fe4S-bd"/>
</dbReference>
<dbReference type="CDD" id="cd03063">
    <property type="entry name" value="TRX_Fd_FDH_beta"/>
    <property type="match status" value="1"/>
</dbReference>
<dbReference type="PANTHER" id="PTHR43578:SF3">
    <property type="entry name" value="NADH-QUINONE OXIDOREDUCTASE SUBUNIT F"/>
    <property type="match status" value="1"/>
</dbReference>
<dbReference type="RefSeq" id="WP_085916029.1">
    <property type="nucleotide sequence ID" value="NZ_AP018920.1"/>
</dbReference>
<dbReference type="Gene3D" id="6.10.250.1450">
    <property type="match status" value="1"/>
</dbReference>
<reference evidence="7 8" key="1">
    <citation type="submission" date="2016-09" db="EMBL/GenBank/DDBJ databases">
        <title>Pseudonocardia autotrophica DSM535, a candidate organism with high potential of specific P450 cytochromes.</title>
        <authorList>
            <person name="Grumaz C."/>
            <person name="Vainshtein Y."/>
            <person name="Kirstahler P."/>
            <person name="Sohn K."/>
        </authorList>
    </citation>
    <scope>NUCLEOTIDE SEQUENCE [LARGE SCALE GENOMIC DNA]</scope>
    <source>
        <strain evidence="7 8">DSM 535</strain>
    </source>
</reference>
<gene>
    <name evidence="7" type="primary">hndC</name>
    <name evidence="7" type="ORF">BG845_05949</name>
</gene>
<organism evidence="7 8">
    <name type="scientific">Pseudonocardia autotrophica</name>
    <name type="common">Amycolata autotrophica</name>
    <name type="synonym">Nocardia autotrophica</name>
    <dbReference type="NCBI Taxonomy" id="2074"/>
    <lineage>
        <taxon>Bacteria</taxon>
        <taxon>Bacillati</taxon>
        <taxon>Actinomycetota</taxon>
        <taxon>Actinomycetes</taxon>
        <taxon>Pseudonocardiales</taxon>
        <taxon>Pseudonocardiaceae</taxon>
        <taxon>Pseudonocardia</taxon>
    </lineage>
</organism>
<accession>A0A1Y2MK39</accession>
<evidence type="ECO:0000256" key="2">
    <source>
        <dbReference type="ARBA" id="ARBA00022485"/>
    </source>
</evidence>
<dbReference type="InterPro" id="IPR037225">
    <property type="entry name" value="Nuo51_FMN-bd_sf"/>
</dbReference>
<evidence type="ECO:0000256" key="4">
    <source>
        <dbReference type="ARBA" id="ARBA00023004"/>
    </source>
</evidence>
<dbReference type="OrthoDB" id="9805533at2"/>
<dbReference type="Pfam" id="PF01512">
    <property type="entry name" value="Complex1_51K"/>
    <property type="match status" value="1"/>
</dbReference>
<dbReference type="SMART" id="SM00928">
    <property type="entry name" value="NADH_4Fe-4S"/>
    <property type="match status" value="1"/>
</dbReference>
<keyword evidence="7" id="KW-0560">Oxidoreductase</keyword>
<dbReference type="FunFam" id="3.40.50.11540:FF:000001">
    <property type="entry name" value="NADH dehydrogenase [ubiquinone] flavoprotein 1, mitochondrial"/>
    <property type="match status" value="1"/>
</dbReference>
<keyword evidence="4" id="KW-0408">Iron</keyword>
<dbReference type="GO" id="GO:0046872">
    <property type="term" value="F:metal ion binding"/>
    <property type="evidence" value="ECO:0007669"/>
    <property type="project" value="UniProtKB-KW"/>
</dbReference>
<evidence type="ECO:0000256" key="5">
    <source>
        <dbReference type="ARBA" id="ARBA00023014"/>
    </source>
</evidence>
<proteinExistence type="inferred from homology"/>
<evidence type="ECO:0000313" key="7">
    <source>
        <dbReference type="EMBL" id="OSY35614.1"/>
    </source>
</evidence>
<comment type="caution">
    <text evidence="7">The sequence shown here is derived from an EMBL/GenBank/DDBJ whole genome shotgun (WGS) entry which is preliminary data.</text>
</comment>
<dbReference type="AlphaFoldDB" id="A0A1Y2MK39"/>
<dbReference type="SUPFAM" id="SSF140490">
    <property type="entry name" value="Nqo1C-terminal domain-like"/>
    <property type="match status" value="1"/>
</dbReference>
<dbReference type="Gene3D" id="3.10.20.600">
    <property type="match status" value="1"/>
</dbReference>
<dbReference type="EC" id="1.12.1.3" evidence="7"/>
<dbReference type="PROSITE" id="PS00644">
    <property type="entry name" value="COMPLEX1_51K_1"/>
    <property type="match status" value="1"/>
</dbReference>
<evidence type="ECO:0000256" key="1">
    <source>
        <dbReference type="ARBA" id="ARBA00007523"/>
    </source>
</evidence>
<dbReference type="PROSITE" id="PS00645">
    <property type="entry name" value="COMPLEX1_51K_2"/>
    <property type="match status" value="1"/>
</dbReference>
<keyword evidence="8" id="KW-1185">Reference proteome</keyword>
<dbReference type="Pfam" id="PF10589">
    <property type="entry name" value="NADH_4Fe-4S"/>
    <property type="match status" value="1"/>
</dbReference>
<dbReference type="GO" id="GO:0051539">
    <property type="term" value="F:4 iron, 4 sulfur cluster binding"/>
    <property type="evidence" value="ECO:0007669"/>
    <property type="project" value="UniProtKB-KW"/>
</dbReference>
<protein>
    <submittedName>
        <fullName evidence="7">NADP-reducing hydrogenase subunit HndC</fullName>
        <ecNumber evidence="7">1.12.1.3</ecNumber>
    </submittedName>
</protein>
<dbReference type="GO" id="GO:0050583">
    <property type="term" value="F:hydrogen dehydrogenase (NADP+) activity"/>
    <property type="evidence" value="ECO:0007669"/>
    <property type="project" value="UniProtKB-EC"/>
</dbReference>
<keyword evidence="3" id="KW-0479">Metal-binding</keyword>
<dbReference type="SUPFAM" id="SSF52833">
    <property type="entry name" value="Thioredoxin-like"/>
    <property type="match status" value="1"/>
</dbReference>
<comment type="similarity">
    <text evidence="1">Belongs to the complex I 51 kDa subunit family.</text>
</comment>
<dbReference type="InterPro" id="IPR036249">
    <property type="entry name" value="Thioredoxin-like_sf"/>
</dbReference>
<keyword evidence="2" id="KW-0004">4Fe-4S</keyword>
<dbReference type="SUPFAM" id="SSF142019">
    <property type="entry name" value="Nqo1 FMN-binding domain-like"/>
    <property type="match status" value="1"/>
</dbReference>
<sequence>MSAPVTVYVPADSAARSVGADEVADALATAAADAGRDIRIVRNGSRGMLWLEPLVEVETAEGRVAYGPVDAADVGELVGAGLLDGAPTRLSHGRTAQIDWLASQQRVTFRRVGVIDPLSVEDYVRHGGFAGLTRALEMSPADVVTAVTESGLRGRGGAGFPAGIKWKTVHDAPAELKFICANADEGDSGTFADRMLMEGDPFTLIEGMTIAAHAVGATEGYIYLRSEYPDAVATMRQAIEIAYSRGWLGERIAGSELSFDLFVRVGAGAYICGEETSMLESLEGRRGTVRAKPPIPALEGLFGQPTVVNNVLTLGSVPMIMADGPAAYQELGIERSRGTQVFQLAGNVRRGGIVETAFGITLGELVEGYGGGSGSGRPVRAVQVGGPLGAYLPTDRFDLPMDYEGFAAANAMIGHGGVVVFDDTVDMARQARFAMEFCAIESCGKCTPCRVGAVRGVETIDKIIGGVDRERNLILLDSLCDTMTKGSLCAMGGLTPMPVRSAVQDFAEDFDRPPVQTGLPVPDKFAADTAARNAALMGTEE</sequence>
<dbReference type="Proteomes" id="UP000194360">
    <property type="component" value="Unassembled WGS sequence"/>
</dbReference>
<dbReference type="SUPFAM" id="SSF142984">
    <property type="entry name" value="Nqo1 middle domain-like"/>
    <property type="match status" value="1"/>
</dbReference>
<dbReference type="PANTHER" id="PTHR43578">
    <property type="entry name" value="NADH-QUINONE OXIDOREDUCTASE SUBUNIT F"/>
    <property type="match status" value="1"/>
</dbReference>
<evidence type="ECO:0000313" key="8">
    <source>
        <dbReference type="Proteomes" id="UP000194360"/>
    </source>
</evidence>
<dbReference type="InterPro" id="IPR001949">
    <property type="entry name" value="NADH-UbQ_OxRdtase_51kDa_CS"/>
</dbReference>
<keyword evidence="5" id="KW-0411">Iron-sulfur</keyword>
<dbReference type="STRING" id="2074.BG845_05949"/>
<dbReference type="Gene3D" id="3.40.50.11540">
    <property type="entry name" value="NADH-ubiquinone oxidoreductase 51kDa subunit"/>
    <property type="match status" value="1"/>
</dbReference>
<evidence type="ECO:0000259" key="6">
    <source>
        <dbReference type="SMART" id="SM00928"/>
    </source>
</evidence>
<dbReference type="InterPro" id="IPR037207">
    <property type="entry name" value="Nuop51_4Fe4S-bd_sf"/>
</dbReference>
<dbReference type="Gene3D" id="1.20.1440.230">
    <property type="entry name" value="NADH-ubiquinone oxidoreductase 51kDa subunit, iron-sulphur binding domain"/>
    <property type="match status" value="1"/>
</dbReference>
<dbReference type="InterPro" id="IPR011538">
    <property type="entry name" value="Nuo51_FMN-bd"/>
</dbReference>
<dbReference type="EMBL" id="MIGB01000049">
    <property type="protein sequence ID" value="OSY35614.1"/>
    <property type="molecule type" value="Genomic_DNA"/>
</dbReference>